<dbReference type="PROSITE" id="PS50928">
    <property type="entry name" value="ABC_TM1"/>
    <property type="match status" value="1"/>
</dbReference>
<feature type="transmembrane region" description="Helical" evidence="5">
    <location>
        <begin position="55"/>
        <end position="76"/>
    </location>
</feature>
<evidence type="ECO:0000256" key="5">
    <source>
        <dbReference type="RuleBase" id="RU363032"/>
    </source>
</evidence>
<dbReference type="PANTHER" id="PTHR43839:SF1">
    <property type="entry name" value="OPPC IN A BINDING PROTEIN-DEPENDENT TRANSPORT SYSTEM"/>
    <property type="match status" value="1"/>
</dbReference>
<dbReference type="Gene3D" id="1.10.3720.10">
    <property type="entry name" value="MetI-like"/>
    <property type="match status" value="1"/>
</dbReference>
<keyword evidence="4 5" id="KW-0472">Membrane</keyword>
<evidence type="ECO:0000256" key="3">
    <source>
        <dbReference type="ARBA" id="ARBA00022989"/>
    </source>
</evidence>
<comment type="subcellular location">
    <subcellularLocation>
        <location evidence="5">Cell membrane</location>
        <topology evidence="5">Multi-pass membrane protein</topology>
    </subcellularLocation>
    <subcellularLocation>
        <location evidence="1">Membrane</location>
        <topology evidence="1">Multi-pass membrane protein</topology>
    </subcellularLocation>
</comment>
<evidence type="ECO:0000256" key="1">
    <source>
        <dbReference type="ARBA" id="ARBA00004141"/>
    </source>
</evidence>
<evidence type="ECO:0000256" key="2">
    <source>
        <dbReference type="ARBA" id="ARBA00022692"/>
    </source>
</evidence>
<dbReference type="InterPro" id="IPR000515">
    <property type="entry name" value="MetI-like"/>
</dbReference>
<dbReference type="Proteomes" id="UP000746503">
    <property type="component" value="Unassembled WGS sequence"/>
</dbReference>
<reference evidence="8 9" key="1">
    <citation type="submission" date="2020-03" db="EMBL/GenBank/DDBJ databases">
        <title>Draft genome of Streptomyces sp. ventii, isolated from the Axial Seamount in the Pacific Ocean, and resequencing of the two type strains Streptomyces lonarensis strain NCL 716 and Streptomyces bohaiensis strain 11A07.</title>
        <authorList>
            <person name="Loughran R.M."/>
            <person name="Pfannmuller K.M."/>
            <person name="Wasson B.J."/>
            <person name="Deadmond M.C."/>
            <person name="Paddock B.E."/>
            <person name="Koyack M.J."/>
            <person name="Gallegos D.A."/>
            <person name="Mitchell E.A."/>
            <person name="Ushijima B."/>
            <person name="Saw J.H."/>
            <person name="Mcphail K.L."/>
            <person name="Videau P."/>
        </authorList>
    </citation>
    <scope>NUCLEOTIDE SEQUENCE [LARGE SCALE GENOMIC DNA]</scope>
    <source>
        <strain evidence="9">5675061</strain>
    </source>
</reference>
<dbReference type="RefSeq" id="WP_167934561.1">
    <property type="nucleotide sequence ID" value="NZ_JAAVJB010000164.1"/>
</dbReference>
<accession>A0ABX1AUW3</accession>
<feature type="domain" description="ABC transmembrane type-1" evidence="7">
    <location>
        <begin position="118"/>
        <end position="309"/>
    </location>
</feature>
<feature type="compositionally biased region" description="Pro residues" evidence="6">
    <location>
        <begin position="1"/>
        <end position="10"/>
    </location>
</feature>
<feature type="transmembrane region" description="Helical" evidence="5">
    <location>
        <begin position="157"/>
        <end position="176"/>
    </location>
</feature>
<dbReference type="SUPFAM" id="SSF161098">
    <property type="entry name" value="MetI-like"/>
    <property type="match status" value="1"/>
</dbReference>
<feature type="transmembrane region" description="Helical" evidence="5">
    <location>
        <begin position="287"/>
        <end position="309"/>
    </location>
</feature>
<evidence type="ECO:0000313" key="8">
    <source>
        <dbReference type="EMBL" id="NJP68052.1"/>
    </source>
</evidence>
<dbReference type="Pfam" id="PF12911">
    <property type="entry name" value="OppC_N"/>
    <property type="match status" value="1"/>
</dbReference>
<keyword evidence="9" id="KW-1185">Reference proteome</keyword>
<gene>
    <name evidence="8" type="ORF">HCJ92_17525</name>
</gene>
<keyword evidence="3 5" id="KW-1133">Transmembrane helix</keyword>
<dbReference type="EMBL" id="JAAVJB010000164">
    <property type="protein sequence ID" value="NJP68052.1"/>
    <property type="molecule type" value="Genomic_DNA"/>
</dbReference>
<feature type="region of interest" description="Disordered" evidence="6">
    <location>
        <begin position="1"/>
        <end position="29"/>
    </location>
</feature>
<dbReference type="PANTHER" id="PTHR43839">
    <property type="entry name" value="OPPC IN A BINDING PROTEIN-DEPENDENT TRANSPORT SYSTEM"/>
    <property type="match status" value="1"/>
</dbReference>
<feature type="transmembrane region" description="Helical" evidence="5">
    <location>
        <begin position="122"/>
        <end position="145"/>
    </location>
</feature>
<keyword evidence="2 5" id="KW-0812">Transmembrane</keyword>
<sequence>MSAPSTPAPPGETEEQPRATASGSAPQLTSARAITWARRRKALADFWRQYRKQPAGLVGLGVLAFIALATLLAPLYTDESQLRAVNAPGERLESPSGEFWFGTDEVGRSILLQVVWGARVSLQIGIVAAVLAVGLGTLVGMMAAHYGGWASWLLMRLTDWFIVLPSLVLAIALVVALGASRFTIIVAIALTSWAGTARLVRAQTMSIEGRPYLERARALGAGHWHQMSRHVLPNLMPLILASATLQVSSAILTEASLSFLGLGDPSTVSWGTILERAFHAGAISYGAWWYMLPPGFAILAVVLAFTLCGRAMETVLNPRLRGAR</sequence>
<evidence type="ECO:0000313" key="9">
    <source>
        <dbReference type="Proteomes" id="UP000746503"/>
    </source>
</evidence>
<dbReference type="InterPro" id="IPR025966">
    <property type="entry name" value="OppC_N"/>
</dbReference>
<protein>
    <submittedName>
        <fullName evidence="8">ABC transporter permease</fullName>
    </submittedName>
</protein>
<evidence type="ECO:0000256" key="6">
    <source>
        <dbReference type="SAM" id="MobiDB-lite"/>
    </source>
</evidence>
<feature type="transmembrane region" description="Helical" evidence="5">
    <location>
        <begin position="235"/>
        <end position="260"/>
    </location>
</feature>
<dbReference type="InterPro" id="IPR035906">
    <property type="entry name" value="MetI-like_sf"/>
</dbReference>
<name>A0ABX1AUW3_9ACTN</name>
<comment type="similarity">
    <text evidence="5">Belongs to the binding-protein-dependent transport system permease family.</text>
</comment>
<evidence type="ECO:0000256" key="4">
    <source>
        <dbReference type="ARBA" id="ARBA00023136"/>
    </source>
</evidence>
<keyword evidence="5" id="KW-0813">Transport</keyword>
<feature type="compositionally biased region" description="Polar residues" evidence="6">
    <location>
        <begin position="19"/>
        <end position="29"/>
    </location>
</feature>
<comment type="caution">
    <text evidence="8">The sequence shown here is derived from an EMBL/GenBank/DDBJ whole genome shotgun (WGS) entry which is preliminary data.</text>
</comment>
<evidence type="ECO:0000259" key="7">
    <source>
        <dbReference type="PROSITE" id="PS50928"/>
    </source>
</evidence>
<dbReference type="CDD" id="cd06261">
    <property type="entry name" value="TM_PBP2"/>
    <property type="match status" value="1"/>
</dbReference>
<organism evidence="8 9">
    <name type="scientific">Streptomyces spiramenti</name>
    <dbReference type="NCBI Taxonomy" id="2720606"/>
    <lineage>
        <taxon>Bacteria</taxon>
        <taxon>Bacillati</taxon>
        <taxon>Actinomycetota</taxon>
        <taxon>Actinomycetes</taxon>
        <taxon>Kitasatosporales</taxon>
        <taxon>Streptomycetaceae</taxon>
        <taxon>Streptomyces</taxon>
    </lineage>
</organism>
<dbReference type="Pfam" id="PF00528">
    <property type="entry name" value="BPD_transp_1"/>
    <property type="match status" value="1"/>
</dbReference>
<proteinExistence type="inferred from homology"/>